<evidence type="ECO:0000313" key="9">
    <source>
        <dbReference type="EMBL" id="MBD2863770.1"/>
    </source>
</evidence>
<comment type="caution">
    <text evidence="9">The sequence shown here is derived from an EMBL/GenBank/DDBJ whole genome shotgun (WGS) entry which is preliminary data.</text>
</comment>
<evidence type="ECO:0000256" key="4">
    <source>
        <dbReference type="ARBA" id="ARBA00022692"/>
    </source>
</evidence>
<dbReference type="InterPro" id="IPR035906">
    <property type="entry name" value="MetI-like_sf"/>
</dbReference>
<keyword evidence="6 7" id="KW-0472">Membrane</keyword>
<feature type="transmembrane region" description="Helical" evidence="7">
    <location>
        <begin position="73"/>
        <end position="96"/>
    </location>
</feature>
<dbReference type="SUPFAM" id="SSF161098">
    <property type="entry name" value="MetI-like"/>
    <property type="match status" value="1"/>
</dbReference>
<feature type="transmembrane region" description="Helical" evidence="7">
    <location>
        <begin position="12"/>
        <end position="36"/>
    </location>
</feature>
<evidence type="ECO:0000256" key="1">
    <source>
        <dbReference type="ARBA" id="ARBA00004651"/>
    </source>
</evidence>
<dbReference type="PANTHER" id="PTHR43744">
    <property type="entry name" value="ABC TRANSPORTER PERMEASE PROTEIN MG189-RELATED-RELATED"/>
    <property type="match status" value="1"/>
</dbReference>
<evidence type="ECO:0000256" key="2">
    <source>
        <dbReference type="ARBA" id="ARBA00022448"/>
    </source>
</evidence>
<reference evidence="9" key="1">
    <citation type="submission" date="2020-09" db="EMBL/GenBank/DDBJ databases">
        <title>A novel bacterium of genus Paenibacillus, isolated from South China Sea.</title>
        <authorList>
            <person name="Huang H."/>
            <person name="Mo K."/>
            <person name="Hu Y."/>
        </authorList>
    </citation>
    <scope>NUCLEOTIDE SEQUENCE</scope>
    <source>
        <strain evidence="9">IB182363</strain>
    </source>
</reference>
<evidence type="ECO:0000256" key="5">
    <source>
        <dbReference type="ARBA" id="ARBA00022989"/>
    </source>
</evidence>
<evidence type="ECO:0000259" key="8">
    <source>
        <dbReference type="PROSITE" id="PS50928"/>
    </source>
</evidence>
<keyword evidence="3" id="KW-1003">Cell membrane</keyword>
<dbReference type="InterPro" id="IPR000515">
    <property type="entry name" value="MetI-like"/>
</dbReference>
<dbReference type="AlphaFoldDB" id="A0A927CDE5"/>
<evidence type="ECO:0000313" key="10">
    <source>
        <dbReference type="Proteomes" id="UP000639396"/>
    </source>
</evidence>
<feature type="transmembrane region" description="Helical" evidence="7">
    <location>
        <begin position="181"/>
        <end position="204"/>
    </location>
</feature>
<keyword evidence="10" id="KW-1185">Reference proteome</keyword>
<evidence type="ECO:0000256" key="3">
    <source>
        <dbReference type="ARBA" id="ARBA00022475"/>
    </source>
</evidence>
<dbReference type="EMBL" id="JACXJA010000022">
    <property type="protein sequence ID" value="MBD2863770.1"/>
    <property type="molecule type" value="Genomic_DNA"/>
</dbReference>
<dbReference type="GO" id="GO:0005886">
    <property type="term" value="C:plasma membrane"/>
    <property type="evidence" value="ECO:0007669"/>
    <property type="project" value="UniProtKB-SubCell"/>
</dbReference>
<dbReference type="GO" id="GO:0055085">
    <property type="term" value="P:transmembrane transport"/>
    <property type="evidence" value="ECO:0007669"/>
    <property type="project" value="InterPro"/>
</dbReference>
<accession>A0A927CDE5</accession>
<dbReference type="Proteomes" id="UP000639396">
    <property type="component" value="Unassembled WGS sequence"/>
</dbReference>
<gene>
    <name evidence="9" type="ORF">IDH45_17405</name>
</gene>
<sequence length="284" mass="31808">MLLIKQTLEERAVKATSIIVMGLFALSVLLPIMYVVQLTFSTSSDASFRIFPRGFTLDHYKYVLENKLIQGPFLNSLFVTACSLVVSMVLTIGIAYPLARRELVGRRMLNFIVLLPMLLSLGFLPKYLLVKDLGMLNSFTALVFPAALNTFNILIMRNFLESIPSELIESARIDGCSEIKILFKIVLPLSTAALATIGLFYMVASWNNYLEVILYINDPSMHTLQVVLRTLVMENSMDSTSAEQTLLRNIQYTTIVVALIPVMIVYPFIQKYFVKGVLVGSVKG</sequence>
<dbReference type="PANTHER" id="PTHR43744:SF9">
    <property type="entry name" value="POLYGALACTURONAN_RHAMNOGALACTURONAN TRANSPORT SYSTEM PERMEASE PROTEIN YTCP"/>
    <property type="match status" value="1"/>
</dbReference>
<feature type="domain" description="ABC transmembrane type-1" evidence="8">
    <location>
        <begin position="73"/>
        <end position="269"/>
    </location>
</feature>
<organism evidence="9 10">
    <name type="scientific">Paenibacillus oceani</name>
    <dbReference type="NCBI Taxonomy" id="2772510"/>
    <lineage>
        <taxon>Bacteria</taxon>
        <taxon>Bacillati</taxon>
        <taxon>Bacillota</taxon>
        <taxon>Bacilli</taxon>
        <taxon>Bacillales</taxon>
        <taxon>Paenibacillaceae</taxon>
        <taxon>Paenibacillus</taxon>
    </lineage>
</organism>
<proteinExistence type="inferred from homology"/>
<evidence type="ECO:0000256" key="6">
    <source>
        <dbReference type="ARBA" id="ARBA00023136"/>
    </source>
</evidence>
<feature type="transmembrane region" description="Helical" evidence="7">
    <location>
        <begin position="108"/>
        <end position="129"/>
    </location>
</feature>
<dbReference type="CDD" id="cd06261">
    <property type="entry name" value="TM_PBP2"/>
    <property type="match status" value="1"/>
</dbReference>
<feature type="transmembrane region" description="Helical" evidence="7">
    <location>
        <begin position="141"/>
        <end position="160"/>
    </location>
</feature>
<keyword evidence="5 7" id="KW-1133">Transmembrane helix</keyword>
<dbReference type="PROSITE" id="PS50928">
    <property type="entry name" value="ABC_TM1"/>
    <property type="match status" value="1"/>
</dbReference>
<comment type="similarity">
    <text evidence="7">Belongs to the binding-protein-dependent transport system permease family.</text>
</comment>
<dbReference type="RefSeq" id="WP_190929399.1">
    <property type="nucleotide sequence ID" value="NZ_JACXJA010000022.1"/>
</dbReference>
<dbReference type="Pfam" id="PF00528">
    <property type="entry name" value="BPD_transp_1"/>
    <property type="match status" value="1"/>
</dbReference>
<keyword evidence="2 7" id="KW-0813">Transport</keyword>
<comment type="subcellular location">
    <subcellularLocation>
        <location evidence="1 7">Cell membrane</location>
        <topology evidence="1 7">Multi-pass membrane protein</topology>
    </subcellularLocation>
</comment>
<keyword evidence="4 7" id="KW-0812">Transmembrane</keyword>
<protein>
    <submittedName>
        <fullName evidence="9">Carbohydrate ABC transporter permease</fullName>
    </submittedName>
</protein>
<feature type="transmembrane region" description="Helical" evidence="7">
    <location>
        <begin position="250"/>
        <end position="269"/>
    </location>
</feature>
<dbReference type="Gene3D" id="1.10.3720.10">
    <property type="entry name" value="MetI-like"/>
    <property type="match status" value="1"/>
</dbReference>
<evidence type="ECO:0000256" key="7">
    <source>
        <dbReference type="RuleBase" id="RU363032"/>
    </source>
</evidence>
<name>A0A927CDE5_9BACL</name>